<organism evidence="2">
    <name type="scientific">marine sediment metagenome</name>
    <dbReference type="NCBI Taxonomy" id="412755"/>
    <lineage>
        <taxon>unclassified sequences</taxon>
        <taxon>metagenomes</taxon>
        <taxon>ecological metagenomes</taxon>
    </lineage>
</organism>
<name>A0A0F9HGT7_9ZZZZ</name>
<evidence type="ECO:0000259" key="1">
    <source>
        <dbReference type="Pfam" id="PF25181"/>
    </source>
</evidence>
<gene>
    <name evidence="2" type="ORF">LCGC14_1704070</name>
</gene>
<dbReference type="AlphaFoldDB" id="A0A0F9HGT7"/>
<dbReference type="Pfam" id="PF25181">
    <property type="entry name" value="Phage_Bbp19"/>
    <property type="match status" value="1"/>
</dbReference>
<feature type="non-terminal residue" evidence="2">
    <location>
        <position position="86"/>
    </location>
</feature>
<proteinExistence type="predicted"/>
<evidence type="ECO:0000313" key="2">
    <source>
        <dbReference type="EMBL" id="KKM14646.1"/>
    </source>
</evidence>
<comment type="caution">
    <text evidence="2">The sequence shown here is derived from an EMBL/GenBank/DDBJ whole genome shotgun (WGS) entry which is preliminary data.</text>
</comment>
<reference evidence="2" key="1">
    <citation type="journal article" date="2015" name="Nature">
        <title>Complex archaea that bridge the gap between prokaryotes and eukaryotes.</title>
        <authorList>
            <person name="Spang A."/>
            <person name="Saw J.H."/>
            <person name="Jorgensen S.L."/>
            <person name="Zaremba-Niedzwiedzka K."/>
            <person name="Martijn J."/>
            <person name="Lind A.E."/>
            <person name="van Eijk R."/>
            <person name="Schleper C."/>
            <person name="Guy L."/>
            <person name="Ettema T.J."/>
        </authorList>
    </citation>
    <scope>NUCLEOTIDE SEQUENCE</scope>
</reference>
<dbReference type="EMBL" id="LAZR01015100">
    <property type="protein sequence ID" value="KKM14646.1"/>
    <property type="molecule type" value="Genomic_DNA"/>
</dbReference>
<dbReference type="InterPro" id="IPR057447">
    <property type="entry name" value="Bbp19-like_phage"/>
</dbReference>
<feature type="domain" description="Bbp19-like phage" evidence="1">
    <location>
        <begin position="16"/>
        <end position="64"/>
    </location>
</feature>
<protein>
    <recommendedName>
        <fullName evidence="1">Bbp19-like phage domain-containing protein</fullName>
    </recommendedName>
</protein>
<sequence length="86" mass="10008">MTESERTKQRNSDFLHIFSGSPQGKRIYDYLADFCLKKECTFDRESARKSDFNTGARAVILEIDYWMELDLSTLDETGETDNTEPE</sequence>
<accession>A0A0F9HGT7</accession>